<comment type="similarity">
    <text evidence="10">Belongs to the carbohydrate kinase PfkB family. Ribokinase subfamily.</text>
</comment>
<feature type="binding site" evidence="10">
    <location>
        <begin position="256"/>
        <end position="257"/>
    </location>
    <ligand>
        <name>ATP</name>
        <dbReference type="ChEBI" id="CHEBI:30616"/>
    </ligand>
</feature>
<comment type="subcellular location">
    <subcellularLocation>
        <location evidence="10">Cytoplasm</location>
    </subcellularLocation>
    <subcellularLocation>
        <location evidence="10">Nucleus</location>
    </subcellularLocation>
</comment>
<keyword evidence="7 10" id="KW-0460">Magnesium</keyword>
<organism evidence="14 15">
    <name type="scientific">Diploscapter pachys</name>
    <dbReference type="NCBI Taxonomy" id="2018661"/>
    <lineage>
        <taxon>Eukaryota</taxon>
        <taxon>Metazoa</taxon>
        <taxon>Ecdysozoa</taxon>
        <taxon>Nematoda</taxon>
        <taxon>Chromadorea</taxon>
        <taxon>Rhabditida</taxon>
        <taxon>Rhabditina</taxon>
        <taxon>Rhabditomorpha</taxon>
        <taxon>Rhabditoidea</taxon>
        <taxon>Rhabditidae</taxon>
        <taxon>Diploscapter</taxon>
    </lineage>
</organism>
<gene>
    <name evidence="14" type="ORF">WR25_14508</name>
</gene>
<comment type="pathway">
    <text evidence="10">Carbohydrate metabolism; D-ribose degradation; D-ribose 5-phosphate from beta-D-ribopyranose: step 2/2.</text>
</comment>
<feature type="coiled-coil region" evidence="11">
    <location>
        <begin position="803"/>
        <end position="921"/>
    </location>
</feature>
<evidence type="ECO:0000313" key="15">
    <source>
        <dbReference type="Proteomes" id="UP000218231"/>
    </source>
</evidence>
<evidence type="ECO:0000313" key="14">
    <source>
        <dbReference type="EMBL" id="PAV79084.1"/>
    </source>
</evidence>
<evidence type="ECO:0000256" key="8">
    <source>
        <dbReference type="ARBA" id="ARBA00022958"/>
    </source>
</evidence>
<comment type="subunit">
    <text evidence="10">Homodimer.</text>
</comment>
<evidence type="ECO:0000256" key="2">
    <source>
        <dbReference type="ARBA" id="ARBA00022679"/>
    </source>
</evidence>
<protein>
    <recommendedName>
        <fullName evidence="10">Ribokinase</fullName>
        <shortName evidence="10">RK</shortName>
        <ecNumber evidence="10">2.7.1.15</ecNumber>
    </recommendedName>
</protein>
<evidence type="ECO:0000256" key="10">
    <source>
        <dbReference type="HAMAP-Rule" id="MF_03215"/>
    </source>
</evidence>
<dbReference type="SUPFAM" id="SSF53613">
    <property type="entry name" value="Ribokinase-like"/>
    <property type="match status" value="1"/>
</dbReference>
<feature type="coiled-coil region" evidence="11">
    <location>
        <begin position="582"/>
        <end position="775"/>
    </location>
</feature>
<dbReference type="OrthoDB" id="2441647at2759"/>
<feature type="binding site" evidence="10">
    <location>
        <position position="188"/>
    </location>
    <ligand>
        <name>ATP</name>
        <dbReference type="ChEBI" id="CHEBI:30616"/>
    </ligand>
</feature>
<evidence type="ECO:0000256" key="3">
    <source>
        <dbReference type="ARBA" id="ARBA00022723"/>
    </source>
</evidence>
<feature type="coiled-coil region" evidence="11">
    <location>
        <begin position="342"/>
        <end position="383"/>
    </location>
</feature>
<feature type="compositionally biased region" description="Polar residues" evidence="12">
    <location>
        <begin position="1133"/>
        <end position="1142"/>
    </location>
</feature>
<feature type="region of interest" description="Disordered" evidence="12">
    <location>
        <begin position="460"/>
        <end position="578"/>
    </location>
</feature>
<feature type="region of interest" description="Disordered" evidence="12">
    <location>
        <begin position="1133"/>
        <end position="1157"/>
    </location>
</feature>
<comment type="caution">
    <text evidence="14">The sequence shown here is derived from an EMBL/GenBank/DDBJ whole genome shotgun (WGS) entry which is preliminary data.</text>
</comment>
<dbReference type="CDD" id="cd01174">
    <property type="entry name" value="ribokinase"/>
    <property type="match status" value="1"/>
</dbReference>
<keyword evidence="9 10" id="KW-0119">Carbohydrate metabolism</keyword>
<keyword evidence="11" id="KW-0175">Coiled coil</keyword>
<keyword evidence="6 10" id="KW-0067">ATP-binding</keyword>
<evidence type="ECO:0000256" key="7">
    <source>
        <dbReference type="ARBA" id="ARBA00022842"/>
    </source>
</evidence>
<dbReference type="GO" id="GO:0019303">
    <property type="term" value="P:D-ribose catabolic process"/>
    <property type="evidence" value="ECO:0007669"/>
    <property type="project" value="UniProtKB-UniRule"/>
</dbReference>
<keyword evidence="3 10" id="KW-0479">Metal-binding</keyword>
<dbReference type="InterPro" id="IPR011877">
    <property type="entry name" value="Ribokinase"/>
</dbReference>
<evidence type="ECO:0000256" key="11">
    <source>
        <dbReference type="SAM" id="Coils"/>
    </source>
</evidence>
<feature type="binding site" evidence="10">
    <location>
        <position position="290"/>
    </location>
    <ligand>
        <name>K(+)</name>
        <dbReference type="ChEBI" id="CHEBI:29103"/>
    </ligand>
</feature>
<evidence type="ECO:0000256" key="12">
    <source>
        <dbReference type="SAM" id="MobiDB-lite"/>
    </source>
</evidence>
<feature type="binding site" evidence="10">
    <location>
        <begin position="42"/>
        <end position="46"/>
    </location>
    <ligand>
        <name>substrate</name>
    </ligand>
</feature>
<dbReference type="Proteomes" id="UP000218231">
    <property type="component" value="Unassembled WGS sequence"/>
</dbReference>
<comment type="cofactor">
    <cofactor evidence="10">
        <name>Mg(2+)</name>
        <dbReference type="ChEBI" id="CHEBI:18420"/>
    </cofactor>
    <text evidence="10">Requires a divalent cation, most likely magnesium in vivo, as an electrophilic catalyst to aid phosphoryl group transfer. It is the chelate of the metal and the nucleotide that is the actual substrate.</text>
</comment>
<dbReference type="GO" id="GO:0005524">
    <property type="term" value="F:ATP binding"/>
    <property type="evidence" value="ECO:0007669"/>
    <property type="project" value="UniProtKB-UniRule"/>
</dbReference>
<keyword evidence="1 10" id="KW-0963">Cytoplasm</keyword>
<feature type="binding site" evidence="10">
    <location>
        <begin position="14"/>
        <end position="16"/>
    </location>
    <ligand>
        <name>substrate</name>
    </ligand>
</feature>
<feature type="region of interest" description="Disordered" evidence="12">
    <location>
        <begin position="1058"/>
        <end position="1080"/>
    </location>
</feature>
<proteinExistence type="inferred from homology"/>
<feature type="compositionally biased region" description="Polar residues" evidence="12">
    <location>
        <begin position="1058"/>
        <end position="1075"/>
    </location>
</feature>
<feature type="binding site" evidence="10">
    <location>
        <begin position="224"/>
        <end position="229"/>
    </location>
    <ligand>
        <name>ATP</name>
        <dbReference type="ChEBI" id="CHEBI:30616"/>
    </ligand>
</feature>
<feature type="coiled-coil region" evidence="11">
    <location>
        <begin position="1091"/>
        <end position="1125"/>
    </location>
</feature>
<dbReference type="GO" id="GO:0004747">
    <property type="term" value="F:ribokinase activity"/>
    <property type="evidence" value="ECO:0007669"/>
    <property type="project" value="UniProtKB-UniRule"/>
</dbReference>
<comment type="catalytic activity">
    <reaction evidence="10">
        <text>D-ribose + ATP = D-ribose 5-phosphate + ADP + H(+)</text>
        <dbReference type="Rhea" id="RHEA:13697"/>
        <dbReference type="ChEBI" id="CHEBI:15378"/>
        <dbReference type="ChEBI" id="CHEBI:30616"/>
        <dbReference type="ChEBI" id="CHEBI:47013"/>
        <dbReference type="ChEBI" id="CHEBI:78346"/>
        <dbReference type="ChEBI" id="CHEBI:456216"/>
        <dbReference type="EC" id="2.7.1.15"/>
    </reaction>
</comment>
<dbReference type="PRINTS" id="PR00990">
    <property type="entry name" value="RIBOKINASE"/>
</dbReference>
<dbReference type="GO" id="GO:0046872">
    <property type="term" value="F:metal ion binding"/>
    <property type="evidence" value="ECO:0007669"/>
    <property type="project" value="UniProtKB-KW"/>
</dbReference>
<dbReference type="EC" id="2.7.1.15" evidence="10"/>
<dbReference type="InterPro" id="IPR002139">
    <property type="entry name" value="Ribo/fructo_kinase"/>
</dbReference>
<dbReference type="EMBL" id="LIAE01007470">
    <property type="protein sequence ID" value="PAV79084.1"/>
    <property type="molecule type" value="Genomic_DNA"/>
</dbReference>
<keyword evidence="15" id="KW-1185">Reference proteome</keyword>
<dbReference type="PANTHER" id="PTHR10584">
    <property type="entry name" value="SUGAR KINASE"/>
    <property type="match status" value="1"/>
</dbReference>
<keyword evidence="4 10" id="KW-0547">Nucleotide-binding</keyword>
<evidence type="ECO:0000256" key="6">
    <source>
        <dbReference type="ARBA" id="ARBA00022840"/>
    </source>
</evidence>
<dbReference type="InterPro" id="IPR011611">
    <property type="entry name" value="PfkB_dom"/>
</dbReference>
<dbReference type="InterPro" id="IPR029056">
    <property type="entry name" value="Ribokinase-like"/>
</dbReference>
<feature type="compositionally biased region" description="Low complexity" evidence="12">
    <location>
        <begin position="502"/>
        <end position="527"/>
    </location>
</feature>
<evidence type="ECO:0000256" key="5">
    <source>
        <dbReference type="ARBA" id="ARBA00022777"/>
    </source>
</evidence>
<evidence type="ECO:0000256" key="1">
    <source>
        <dbReference type="ARBA" id="ARBA00022490"/>
    </source>
</evidence>
<feature type="binding site" evidence="10">
    <location>
        <position position="257"/>
    </location>
    <ligand>
        <name>substrate</name>
    </ligand>
</feature>
<feature type="compositionally biased region" description="Polar residues" evidence="12">
    <location>
        <begin position="929"/>
        <end position="946"/>
    </location>
</feature>
<dbReference type="FunFam" id="3.40.1190.20:FF:000010">
    <property type="entry name" value="Ribokinase"/>
    <property type="match status" value="1"/>
</dbReference>
<keyword evidence="5 10" id="KW-0418">Kinase</keyword>
<comment type="caution">
    <text evidence="10">Lacks conserved residue(s) required for the propagation of feature annotation.</text>
</comment>
<comment type="function">
    <text evidence="10">Catalyzes the phosphorylation of ribose at O-5 in a reaction requiring ATP and magnesium. The resulting D-ribose-5-phosphate can then be used either for sythesis of nucleotides, histidine, and tryptophan, or as a component of the pentose phosphate pathway.</text>
</comment>
<keyword evidence="8 10" id="KW-0630">Potassium</keyword>
<feature type="binding site" evidence="10">
    <location>
        <position position="143"/>
    </location>
    <ligand>
        <name>substrate</name>
    </ligand>
</feature>
<dbReference type="AlphaFoldDB" id="A0A2A2KYS8"/>
<dbReference type="UniPathway" id="UPA00916">
    <property type="reaction ID" value="UER00889"/>
</dbReference>
<accession>A0A2A2KYS8</accession>
<keyword evidence="10" id="KW-0539">Nucleus</keyword>
<sequence length="1157" mass="130752">MVGNGPLVVFGSIVQDLISYTDRFPRPGESVRGHHFLAGSGGKGANQAVAAAKLGAKVTMIGRIGNDMFGDKNLEGLKKEGICVEGIEKSNSAQTATATITVNKEGENSIVVTLGANMELDDKAAERNEEIISKAGLLLCQAEIPDSGNKRAFELAKKHGVTVFFNPAPGDPNLDKNLLKLVDIICINENEAEFITGHPLNSVEDAKKQALEICKFGPKSTIITLGAKGVVISENSTDPKHVEVSRVEAIDTTGAGDCFCGSLAYFLLAGKSLEESTQKAAQVATLSVTRKGTQELQTSFNKYKLKHKVKIDGLRKEINLYFSGKGVAVNEKENAALLLLRVAELEASLDNANHAVDNLGDELNRSQQLANQQLNIIRTLEEQLRLPRSRSEDRQFDIERMHQQIVYKDERILELNNVILDKERQIMDLQELCREQGEVANVKTQAMRIVQKKFEEIEGKSRRDVGTEIDPSLLGSTNGHQERGEHSGRSGKQHRTPSPGTAVASRSVASSSTQQNAPSSSKSGGNSSPPPLDPSELDIDDIPQGFKGKNLDEEGKKKNRKRVTFDLPPTGSMLDLNRDQSEEDLMLLLVAFKEENDRLQAEIGTLKDDLEAQQAKAKTTEDEMNRLRHDNKTNGLKARAVAQARIKELEEKMSTDNEEHKEEVERLKIEVETLRSTREWEVEQNAQLREQVNELREKAHKLNDELDESAKSNRELEQKTSQMEDTLQLMVDDLAQAESVINYMERQKHSILDDVDRLKEALLAQDQLIEILEADIVIYEEHIGILRESLGASKIDHRSLIRSKAFETKLKALEKEKEQSERRTQEERLRTKALDHKCRQLIEENERLMEKLCEAEMRRGEGEDIQETCRQLEGRIREADDRMRMEKAEYELQLETTRIEMQRTIDNLHRELESLRSAQEETAFKMIQEHQNQLQSAPSSSKSNNLHSDKTQLDSTVDLEELQSKVATQEAELRQREANLERLSLELRNQNDLIEQLQAENFELQSRVNNFNEKDAKILSLETELRQSSETIRALMGDMQHLQNQIQQYEVYTAQLNADRQKTEGSSQPPQVDQARSQETDSRIFSLEAELGQSNETIRALMEDRQQLQNQVRQYELHVTHLNVERAKLEESFQTMPNQPIQDNKEENQEKILRGGT</sequence>
<evidence type="ECO:0000256" key="4">
    <source>
        <dbReference type="ARBA" id="ARBA00022741"/>
    </source>
</evidence>
<feature type="binding site" evidence="10">
    <location>
        <position position="292"/>
    </location>
    <ligand>
        <name>K(+)</name>
        <dbReference type="ChEBI" id="CHEBI:29103"/>
    </ligand>
</feature>
<dbReference type="Pfam" id="PF00294">
    <property type="entry name" value="PfkB"/>
    <property type="match status" value="1"/>
</dbReference>
<feature type="active site" description="Proton acceptor" evidence="10">
    <location>
        <position position="257"/>
    </location>
</feature>
<feature type="binding site" evidence="10">
    <location>
        <position position="251"/>
    </location>
    <ligand>
        <name>K(+)</name>
        <dbReference type="ChEBI" id="CHEBI:29103"/>
    </ligand>
</feature>
<feature type="compositionally biased region" description="Basic and acidic residues" evidence="12">
    <location>
        <begin position="1143"/>
        <end position="1157"/>
    </location>
</feature>
<dbReference type="PANTHER" id="PTHR10584:SF166">
    <property type="entry name" value="RIBOKINASE"/>
    <property type="match status" value="1"/>
</dbReference>
<dbReference type="STRING" id="2018661.A0A2A2KYS8"/>
<reference evidence="14 15" key="1">
    <citation type="journal article" date="2017" name="Curr. Biol.">
        <title>Genome architecture and evolution of a unichromosomal asexual nematode.</title>
        <authorList>
            <person name="Fradin H."/>
            <person name="Zegar C."/>
            <person name="Gutwein M."/>
            <person name="Lucas J."/>
            <person name="Kovtun M."/>
            <person name="Corcoran D."/>
            <person name="Baugh L.R."/>
            <person name="Kiontke K."/>
            <person name="Gunsalus K."/>
            <person name="Fitch D.H."/>
            <person name="Piano F."/>
        </authorList>
    </citation>
    <scope>NUCLEOTIDE SEQUENCE [LARGE SCALE GENOMIC DNA]</scope>
    <source>
        <strain evidence="14">PF1309</strain>
    </source>
</reference>
<feature type="domain" description="Carbohydrate kinase PfkB" evidence="13">
    <location>
        <begin position="7"/>
        <end position="295"/>
    </location>
</feature>
<dbReference type="HAMAP" id="MF_01987">
    <property type="entry name" value="Ribokinase"/>
    <property type="match status" value="1"/>
</dbReference>
<dbReference type="GO" id="GO:0005829">
    <property type="term" value="C:cytosol"/>
    <property type="evidence" value="ECO:0007669"/>
    <property type="project" value="TreeGrafter"/>
</dbReference>
<feature type="binding site" evidence="10">
    <location>
        <position position="253"/>
    </location>
    <ligand>
        <name>K(+)</name>
        <dbReference type="ChEBI" id="CHEBI:29103"/>
    </ligand>
</feature>
<evidence type="ECO:0000259" key="13">
    <source>
        <dbReference type="Pfam" id="PF00294"/>
    </source>
</evidence>
<comment type="activity regulation">
    <text evidence="10">Activated by a monovalent cation that binds near, but not in, the active site. The most likely occupant of the site in vivo is potassium. Ion binding induces a conformational change that may alter substrate affinity.</text>
</comment>
<dbReference type="NCBIfam" id="TIGR02152">
    <property type="entry name" value="D_ribokin_bact"/>
    <property type="match status" value="1"/>
</dbReference>
<dbReference type="GO" id="GO:0005634">
    <property type="term" value="C:nucleus"/>
    <property type="evidence" value="ECO:0007669"/>
    <property type="project" value="UniProtKB-SubCell"/>
</dbReference>
<dbReference type="Gene3D" id="3.40.1190.20">
    <property type="match status" value="1"/>
</dbReference>
<evidence type="ECO:0000256" key="9">
    <source>
        <dbReference type="ARBA" id="ARBA00023277"/>
    </source>
</evidence>
<feature type="region of interest" description="Disordered" evidence="12">
    <location>
        <begin position="929"/>
        <end position="950"/>
    </location>
</feature>
<feature type="binding site" evidence="10">
    <location>
        <position position="287"/>
    </location>
    <ligand>
        <name>K(+)</name>
        <dbReference type="ChEBI" id="CHEBI:29103"/>
    </ligand>
</feature>
<name>A0A2A2KYS8_9BILA</name>
<keyword evidence="2 10" id="KW-0808">Transferase</keyword>